<protein>
    <submittedName>
        <fullName evidence="1">Uncharacterized protein</fullName>
    </submittedName>
</protein>
<proteinExistence type="predicted"/>
<sequence length="242" mass="28607">MRGIIEGLLIRSIEFYGYNRSLSNEQLLKEAWIRVQDINFSVYELNAYELCYKAFEYLLRLVEEQQLVELGLPATKEEVLNFLKTKEPNISRDQEVILALSKENTYLELELAKLRNRFEVKQLSDIISPNEYYDFPRLSQELKRLKIQDLTIQIPLKKQEREQLTNTLKNNLNNSGKYLLDKLLKKQNKLLLNNEINSNKLEEIKTALGEDLEDDSERLTEILDKNKEIFNLEKHLESLRTP</sequence>
<dbReference type="AlphaFoldDB" id="A0A2Z6QR29"/>
<name>A0A2Z6QR29_9GLOM</name>
<dbReference type="EMBL" id="BEXD01000440">
    <property type="protein sequence ID" value="GBB87464.1"/>
    <property type="molecule type" value="Genomic_DNA"/>
</dbReference>
<dbReference type="Proteomes" id="UP000247702">
    <property type="component" value="Unassembled WGS sequence"/>
</dbReference>
<evidence type="ECO:0000313" key="2">
    <source>
        <dbReference type="Proteomes" id="UP000247702"/>
    </source>
</evidence>
<accession>A0A2Z6QR29</accession>
<comment type="caution">
    <text evidence="1">The sequence shown here is derived from an EMBL/GenBank/DDBJ whole genome shotgun (WGS) entry which is preliminary data.</text>
</comment>
<gene>
    <name evidence="1" type="ORF">RclHR1_13940002</name>
</gene>
<reference evidence="1 2" key="1">
    <citation type="submission" date="2017-11" db="EMBL/GenBank/DDBJ databases">
        <title>The genome of Rhizophagus clarus HR1 reveals common genetic basis of auxotrophy among arbuscular mycorrhizal fungi.</title>
        <authorList>
            <person name="Kobayashi Y."/>
        </authorList>
    </citation>
    <scope>NUCLEOTIDE SEQUENCE [LARGE SCALE GENOMIC DNA]</scope>
    <source>
        <strain evidence="1 2">HR1</strain>
    </source>
</reference>
<evidence type="ECO:0000313" key="1">
    <source>
        <dbReference type="EMBL" id="GBB87464.1"/>
    </source>
</evidence>
<organism evidence="1 2">
    <name type="scientific">Rhizophagus clarus</name>
    <dbReference type="NCBI Taxonomy" id="94130"/>
    <lineage>
        <taxon>Eukaryota</taxon>
        <taxon>Fungi</taxon>
        <taxon>Fungi incertae sedis</taxon>
        <taxon>Mucoromycota</taxon>
        <taxon>Glomeromycotina</taxon>
        <taxon>Glomeromycetes</taxon>
        <taxon>Glomerales</taxon>
        <taxon>Glomeraceae</taxon>
        <taxon>Rhizophagus</taxon>
    </lineage>
</organism>
<keyword evidence="2" id="KW-1185">Reference proteome</keyword>